<keyword evidence="1" id="KW-1133">Transmembrane helix</keyword>
<comment type="caution">
    <text evidence="2">The sequence shown here is derived from an EMBL/GenBank/DDBJ whole genome shotgun (WGS) entry which is preliminary data.</text>
</comment>
<dbReference type="RefSeq" id="WP_045247120.1">
    <property type="nucleotide sequence ID" value="NZ_JYIY01000069.1"/>
</dbReference>
<dbReference type="InterPro" id="IPR027417">
    <property type="entry name" value="P-loop_NTPase"/>
</dbReference>
<dbReference type="Pfam" id="PF03237">
    <property type="entry name" value="Terminase_6N"/>
    <property type="match status" value="1"/>
</dbReference>
<reference evidence="2 3" key="1">
    <citation type="submission" date="2015-02" db="EMBL/GenBank/DDBJ databases">
        <title>Draft genome sequences of ten Microbacterium spp. with emphasis on heavy metal contaminated environments.</title>
        <authorList>
            <person name="Corretto E."/>
        </authorList>
    </citation>
    <scope>NUCLEOTIDE SEQUENCE [LARGE SCALE GENOMIC DNA]</scope>
    <source>
        <strain evidence="2 3">DSM 18659</strain>
    </source>
</reference>
<keyword evidence="1" id="KW-0472">Membrane</keyword>
<dbReference type="Gene3D" id="3.30.420.280">
    <property type="match status" value="1"/>
</dbReference>
<name>A0A0F0LWH6_9MICO</name>
<gene>
    <name evidence="2" type="ORF">RR49_01171</name>
</gene>
<feature type="transmembrane region" description="Helical" evidence="1">
    <location>
        <begin position="23"/>
        <end position="46"/>
    </location>
</feature>
<sequence length="430" mass="47897">MTRPPALSRKQRWSIARASSRKIALWVGAVSAGKTMVSLFALFIAIRHTRGRGLIVIVGKTLQTIERNVIGEMQKPELYGRLAKQVKHTTGSNTAVILGRVVHLVGANDARSEEKIRGSTIELAYVDEATLVPEAFWAMLLTRLRVAGARLLATTNPGSSQHWLRVKYILDAVAQNMIVFHFTMHDNPLYFEGGDPGPAYIADMEAAFRKSKLFFDRFIRGLWTNAEGAIYDGWDPAEHVIAWENLPPMYRLLGVGMDFGIQHATSVVLLGLGYDRKLYLIDELRIEADAQTQRQSPSQQAKAIAVWLKANHLPEGHLRPELIFADPAAAPFRQELRESEGVDTIAADNAVAYGIGLIASLLARGLMKVTDRCTGVIKEMPDYRYDPKATEKGLDEPIKVGDDSLDAFRYVVASTEHEWRDEVGPRPHTF</sequence>
<organism evidence="2 3">
    <name type="scientific">Microbacterium ginsengisoli</name>
    <dbReference type="NCBI Taxonomy" id="400772"/>
    <lineage>
        <taxon>Bacteria</taxon>
        <taxon>Bacillati</taxon>
        <taxon>Actinomycetota</taxon>
        <taxon>Actinomycetes</taxon>
        <taxon>Micrococcales</taxon>
        <taxon>Microbacteriaceae</taxon>
        <taxon>Microbacterium</taxon>
    </lineage>
</organism>
<dbReference type="STRING" id="400772.RR49_01171"/>
<dbReference type="PATRIC" id="fig|400772.4.peg.1194"/>
<evidence type="ECO:0000313" key="2">
    <source>
        <dbReference type="EMBL" id="KJL37059.1"/>
    </source>
</evidence>
<keyword evidence="3" id="KW-1185">Reference proteome</keyword>
<evidence type="ECO:0000313" key="3">
    <source>
        <dbReference type="Proteomes" id="UP000033451"/>
    </source>
</evidence>
<dbReference type="Proteomes" id="UP000033451">
    <property type="component" value="Unassembled WGS sequence"/>
</dbReference>
<dbReference type="InterPro" id="IPR006437">
    <property type="entry name" value="Phage_terminase_lsu"/>
</dbReference>
<dbReference type="AlphaFoldDB" id="A0A0F0LWH6"/>
<accession>A0A0F0LWH6</accession>
<keyword evidence="1" id="KW-0812">Transmembrane</keyword>
<proteinExistence type="predicted"/>
<protein>
    <submittedName>
        <fullName evidence="2">Terminase-like family protein</fullName>
    </submittedName>
</protein>
<dbReference type="Gene3D" id="3.40.50.300">
    <property type="entry name" value="P-loop containing nucleotide triphosphate hydrolases"/>
    <property type="match status" value="1"/>
</dbReference>
<dbReference type="NCBIfam" id="TIGR01547">
    <property type="entry name" value="phage_term_2"/>
    <property type="match status" value="1"/>
</dbReference>
<dbReference type="EMBL" id="JYIY01000069">
    <property type="protein sequence ID" value="KJL37059.1"/>
    <property type="molecule type" value="Genomic_DNA"/>
</dbReference>
<dbReference type="SUPFAM" id="SSF52540">
    <property type="entry name" value="P-loop containing nucleoside triphosphate hydrolases"/>
    <property type="match status" value="1"/>
</dbReference>
<evidence type="ECO:0000256" key="1">
    <source>
        <dbReference type="SAM" id="Phobius"/>
    </source>
</evidence>